<evidence type="ECO:0000256" key="5">
    <source>
        <dbReference type="ARBA" id="ARBA00022989"/>
    </source>
</evidence>
<dbReference type="InterPro" id="IPR045033">
    <property type="entry name" value="PILS1/3/4/5/7"/>
</dbReference>
<evidence type="ECO:0000256" key="3">
    <source>
        <dbReference type="ARBA" id="ARBA00022448"/>
    </source>
</evidence>
<dbReference type="EMBL" id="KV784409">
    <property type="protein sequence ID" value="OEU06413.1"/>
    <property type="molecule type" value="Genomic_DNA"/>
</dbReference>
<evidence type="ECO:0008006" key="13">
    <source>
        <dbReference type="Google" id="ProtNLM"/>
    </source>
</evidence>
<dbReference type="AlphaFoldDB" id="A0A1E7ELH4"/>
<evidence type="ECO:0000256" key="7">
    <source>
        <dbReference type="ARBA" id="ARBA00025100"/>
    </source>
</evidence>
<feature type="transmembrane region" description="Helical" evidence="10">
    <location>
        <begin position="168"/>
        <end position="187"/>
    </location>
</feature>
<evidence type="ECO:0000313" key="12">
    <source>
        <dbReference type="Proteomes" id="UP000095751"/>
    </source>
</evidence>
<name>A0A1E7ELH4_9STRA</name>
<protein>
    <recommendedName>
        <fullName evidence="13">Auxin efflux carrier</fullName>
    </recommendedName>
</protein>
<feature type="transmembrane region" description="Helical" evidence="10">
    <location>
        <begin position="405"/>
        <end position="427"/>
    </location>
</feature>
<accession>A0A1E7ELH4</accession>
<keyword evidence="6 10" id="KW-0472">Membrane</keyword>
<comment type="subcellular location">
    <subcellularLocation>
        <location evidence="2">Endomembrane system</location>
    </subcellularLocation>
    <subcellularLocation>
        <location evidence="1">Membrane</location>
        <topology evidence="1">Multi-pass membrane protein</topology>
    </subcellularLocation>
</comment>
<comment type="function">
    <text evidence="7">Involved in cellular auxin homeostasis by regulating auxin metabolism. Regulates intracellular auxin accumulation at the endoplasmic reticulum and thus auxin availability for nuclear auxin signaling.</text>
</comment>
<dbReference type="GO" id="GO:0012505">
    <property type="term" value="C:endomembrane system"/>
    <property type="evidence" value="ECO:0007669"/>
    <property type="project" value="UniProtKB-SubCell"/>
</dbReference>
<feature type="transmembrane region" description="Helical" evidence="10">
    <location>
        <begin position="134"/>
        <end position="156"/>
    </location>
</feature>
<dbReference type="PANTHER" id="PTHR31651">
    <property type="match status" value="1"/>
</dbReference>
<feature type="region of interest" description="Disordered" evidence="9">
    <location>
        <begin position="289"/>
        <end position="311"/>
    </location>
</feature>
<evidence type="ECO:0000256" key="6">
    <source>
        <dbReference type="ARBA" id="ARBA00023136"/>
    </source>
</evidence>
<dbReference type="GO" id="GO:0055085">
    <property type="term" value="P:transmembrane transport"/>
    <property type="evidence" value="ECO:0007669"/>
    <property type="project" value="InterPro"/>
</dbReference>
<dbReference type="Proteomes" id="UP000095751">
    <property type="component" value="Unassembled WGS sequence"/>
</dbReference>
<evidence type="ECO:0000313" key="11">
    <source>
        <dbReference type="EMBL" id="OEU06413.1"/>
    </source>
</evidence>
<dbReference type="InterPro" id="IPR004776">
    <property type="entry name" value="Mem_transp_PIN-like"/>
</dbReference>
<keyword evidence="12" id="KW-1185">Reference proteome</keyword>
<dbReference type="Pfam" id="PF03547">
    <property type="entry name" value="Mem_trans"/>
    <property type="match status" value="1"/>
</dbReference>
<evidence type="ECO:0000256" key="1">
    <source>
        <dbReference type="ARBA" id="ARBA00004141"/>
    </source>
</evidence>
<evidence type="ECO:0000256" key="9">
    <source>
        <dbReference type="SAM" id="MobiDB-lite"/>
    </source>
</evidence>
<keyword evidence="3" id="KW-0813">Transport</keyword>
<proteinExistence type="inferred from homology"/>
<dbReference type="InParanoid" id="A0A1E7ELH4"/>
<dbReference type="OrthoDB" id="191139at2759"/>
<evidence type="ECO:0000256" key="8">
    <source>
        <dbReference type="ARBA" id="ARBA00025752"/>
    </source>
</evidence>
<organism evidence="11 12">
    <name type="scientific">Fragilariopsis cylindrus CCMP1102</name>
    <dbReference type="NCBI Taxonomy" id="635003"/>
    <lineage>
        <taxon>Eukaryota</taxon>
        <taxon>Sar</taxon>
        <taxon>Stramenopiles</taxon>
        <taxon>Ochrophyta</taxon>
        <taxon>Bacillariophyta</taxon>
        <taxon>Bacillariophyceae</taxon>
        <taxon>Bacillariophycidae</taxon>
        <taxon>Bacillariales</taxon>
        <taxon>Bacillariaceae</taxon>
        <taxon>Fragilariopsis</taxon>
    </lineage>
</organism>
<keyword evidence="4 10" id="KW-0812">Transmembrane</keyword>
<evidence type="ECO:0000256" key="2">
    <source>
        <dbReference type="ARBA" id="ARBA00004308"/>
    </source>
</evidence>
<feature type="transmembrane region" description="Helical" evidence="10">
    <location>
        <begin position="90"/>
        <end position="114"/>
    </location>
</feature>
<dbReference type="PANTHER" id="PTHR31651:SF36">
    <property type="entry name" value="AUXIN EFFLUX CARRIER FAMILY PROTEIN"/>
    <property type="match status" value="1"/>
</dbReference>
<reference evidence="11 12" key="1">
    <citation type="submission" date="2016-09" db="EMBL/GenBank/DDBJ databases">
        <title>Extensive genetic diversity and differential bi-allelic expression allows diatom success in the polar Southern Ocean.</title>
        <authorList>
            <consortium name="DOE Joint Genome Institute"/>
            <person name="Mock T."/>
            <person name="Otillar R.P."/>
            <person name="Strauss J."/>
            <person name="Dupont C."/>
            <person name="Frickenhaus S."/>
            <person name="Maumus F."/>
            <person name="Mcmullan M."/>
            <person name="Sanges R."/>
            <person name="Schmutz J."/>
            <person name="Toseland A."/>
            <person name="Valas R."/>
            <person name="Veluchamy A."/>
            <person name="Ward B.J."/>
            <person name="Allen A."/>
            <person name="Barry K."/>
            <person name="Falciatore A."/>
            <person name="Ferrante M."/>
            <person name="Fortunato A.E."/>
            <person name="Gloeckner G."/>
            <person name="Gruber A."/>
            <person name="Hipkin R."/>
            <person name="Janech M."/>
            <person name="Kroth P."/>
            <person name="Leese F."/>
            <person name="Lindquist E."/>
            <person name="Lyon B.R."/>
            <person name="Martin J."/>
            <person name="Mayer C."/>
            <person name="Parker M."/>
            <person name="Quesneville H."/>
            <person name="Raymond J."/>
            <person name="Uhlig C."/>
            <person name="Valentin K.U."/>
            <person name="Worden A.Z."/>
            <person name="Armbrust E.V."/>
            <person name="Bowler C."/>
            <person name="Green B."/>
            <person name="Moulton V."/>
            <person name="Van Oosterhout C."/>
            <person name="Grigoriev I."/>
        </authorList>
    </citation>
    <scope>NUCLEOTIDE SEQUENCE [LARGE SCALE GENOMIC DNA]</scope>
    <source>
        <strain evidence="11 12">CCMP1102</strain>
    </source>
</reference>
<feature type="transmembrane region" description="Helical" evidence="10">
    <location>
        <begin position="328"/>
        <end position="347"/>
    </location>
</feature>
<dbReference type="KEGG" id="fcy:FRACYDRAFT_254571"/>
<evidence type="ECO:0000256" key="10">
    <source>
        <dbReference type="SAM" id="Phobius"/>
    </source>
</evidence>
<feature type="compositionally biased region" description="Low complexity" evidence="9">
    <location>
        <begin position="289"/>
        <end position="303"/>
    </location>
</feature>
<comment type="similarity">
    <text evidence="8">Belongs to the auxin efflux carrier (TC 2.A.69.2) family.</text>
</comment>
<feature type="transmembrane region" description="Helical" evidence="10">
    <location>
        <begin position="273"/>
        <end position="291"/>
    </location>
</feature>
<sequence>MTGSTSIMSSILTQSNNPAVHAAGRATLEIFISSIIGIGCIDYKLINQTTISALSSTTYKILLPMFLGTNIIKTITKTNGLTKSSMTLPLLASLQSFILYMITTKIIFPLLLLLDDGSNIVDSNTIRNSDDGRGISICSSFGNGGVVPLIFCESLFGRSSSSGDNDLLAISTGCVALFLVGWSPFFWGFGRSILLGDDANASSSKDKKTIIANKLKSMLPPPVIGVFIGMIIATIPIIRKLFITNDVGASVSSPLFGVVFDTMQNFGKAASPLSLLVLVSSLALGAGFGSGSTSATTGSTRTGTKSKNESTDTTSSTIVYEIPFWKRWGIVSFMRFIISPIIMYSLLKVVSSPQIGLIDSYKTTDSTYTSMIWFICILESIMPPAQNQVTLLHVANKTDKANEMATFLFFIYTTSMIPLVIILSMALQQFQLI</sequence>
<evidence type="ECO:0000256" key="4">
    <source>
        <dbReference type="ARBA" id="ARBA00022692"/>
    </source>
</evidence>
<dbReference type="GO" id="GO:0016020">
    <property type="term" value="C:membrane"/>
    <property type="evidence" value="ECO:0007669"/>
    <property type="project" value="UniProtKB-SubCell"/>
</dbReference>
<feature type="transmembrane region" description="Helical" evidence="10">
    <location>
        <begin position="223"/>
        <end position="242"/>
    </location>
</feature>
<gene>
    <name evidence="11" type="ORF">FRACYDRAFT_254571</name>
</gene>
<keyword evidence="5 10" id="KW-1133">Transmembrane helix</keyword>